<dbReference type="RefSeq" id="WP_124854160.1">
    <property type="nucleotide sequence ID" value="NZ_QGSY01000110.1"/>
</dbReference>
<evidence type="ECO:0000256" key="1">
    <source>
        <dbReference type="SAM" id="MobiDB-lite"/>
    </source>
</evidence>
<feature type="chain" id="PRO_5018249149" evidence="2">
    <location>
        <begin position="22"/>
        <end position="163"/>
    </location>
</feature>
<dbReference type="OrthoDB" id="3295547at2"/>
<dbReference type="EMBL" id="QGSY01000110">
    <property type="protein sequence ID" value="RQX12640.1"/>
    <property type="molecule type" value="Genomic_DNA"/>
</dbReference>
<evidence type="ECO:0000313" key="4">
    <source>
        <dbReference type="Proteomes" id="UP000266889"/>
    </source>
</evidence>
<proteinExistence type="predicted"/>
<comment type="caution">
    <text evidence="3">The sequence shown here is derived from an EMBL/GenBank/DDBJ whole genome shotgun (WGS) entry which is preliminary data.</text>
</comment>
<name>A0A3N9XI52_9ACTN</name>
<dbReference type="AlphaFoldDB" id="A0A3N9XI52"/>
<evidence type="ECO:0000313" key="3">
    <source>
        <dbReference type="EMBL" id="RQX12640.1"/>
    </source>
</evidence>
<evidence type="ECO:0000256" key="2">
    <source>
        <dbReference type="SAM" id="SignalP"/>
    </source>
</evidence>
<accession>A0A3N9XI52</accession>
<reference evidence="3 4" key="1">
    <citation type="submission" date="2018-05" db="EMBL/GenBank/DDBJ databases">
        <title>Micromonospora from Atacama Desert.</title>
        <authorList>
            <person name="Carro L."/>
            <person name="Goodfellow M."/>
            <person name="Klenk H.-P."/>
        </authorList>
    </citation>
    <scope>NUCLEOTIDE SEQUENCE [LARGE SCALE GENOMIC DNA]</scope>
    <source>
        <strain evidence="3 4">LB32</strain>
    </source>
</reference>
<feature type="signal peptide" evidence="2">
    <location>
        <begin position="1"/>
        <end position="21"/>
    </location>
</feature>
<dbReference type="Proteomes" id="UP000266889">
    <property type="component" value="Unassembled WGS sequence"/>
</dbReference>
<gene>
    <name evidence="3" type="ORF">DLJ58_05520</name>
</gene>
<organism evidence="3 4">
    <name type="scientific">Micromonospora arida</name>
    <dbReference type="NCBI Taxonomy" id="2203715"/>
    <lineage>
        <taxon>Bacteria</taxon>
        <taxon>Bacillati</taxon>
        <taxon>Actinomycetota</taxon>
        <taxon>Actinomycetes</taxon>
        <taxon>Micromonosporales</taxon>
        <taxon>Micromonosporaceae</taxon>
        <taxon>Micromonospora</taxon>
    </lineage>
</organism>
<protein>
    <submittedName>
        <fullName evidence="3">Uncharacterized protein</fullName>
    </submittedName>
</protein>
<keyword evidence="2" id="KW-0732">Signal</keyword>
<feature type="region of interest" description="Disordered" evidence="1">
    <location>
        <begin position="17"/>
        <end position="41"/>
    </location>
</feature>
<keyword evidence="4" id="KW-1185">Reference proteome</keyword>
<feature type="compositionally biased region" description="Polar residues" evidence="1">
    <location>
        <begin position="32"/>
        <end position="41"/>
    </location>
</feature>
<sequence length="163" mass="17111">MMMTVASLAACAGSASTVAEAPVDGPEVKPSTVLTSTPTAQSRWTSCAVNAPVGDDGRPPNALTLPHLGNDLAVASAVHCQLGPKRRADGGEEVVLTEGRASDLTALRPPDDTTAIEACTADMPWEPNLLLFDAQGQWIRLGLPVDTCESRSPRYRRRCALCG</sequence>